<reference evidence="1" key="1">
    <citation type="submission" date="2020-01" db="EMBL/GenBank/DDBJ databases">
        <authorList>
            <consortium name="DOE Joint Genome Institute"/>
            <person name="Haridas S."/>
            <person name="Albert R."/>
            <person name="Binder M."/>
            <person name="Bloem J."/>
            <person name="Labutti K."/>
            <person name="Salamov A."/>
            <person name="Andreopoulos B."/>
            <person name="Baker S.E."/>
            <person name="Barry K."/>
            <person name="Bills G."/>
            <person name="Bluhm B.H."/>
            <person name="Cannon C."/>
            <person name="Castanera R."/>
            <person name="Culley D.E."/>
            <person name="Daum C."/>
            <person name="Ezra D."/>
            <person name="Gonzalez J.B."/>
            <person name="Henrissat B."/>
            <person name="Kuo A."/>
            <person name="Liang C."/>
            <person name="Lipzen A."/>
            <person name="Lutzoni F."/>
            <person name="Magnuson J."/>
            <person name="Mondo S."/>
            <person name="Nolan M."/>
            <person name="Ohm R."/>
            <person name="Pangilinan J."/>
            <person name="Park H.-J."/>
            <person name="Ramirez L."/>
            <person name="Alfaro M."/>
            <person name="Sun H."/>
            <person name="Tritt A."/>
            <person name="Yoshinaga Y."/>
            <person name="Zwiers L.-H."/>
            <person name="Turgeon B.G."/>
            <person name="Goodwin S.B."/>
            <person name="Spatafora J.W."/>
            <person name="Crous P.W."/>
            <person name="Grigoriev I.V."/>
        </authorList>
    </citation>
    <scope>NUCLEOTIDE SEQUENCE</scope>
    <source>
        <strain evidence="1">P77</strain>
    </source>
</reference>
<proteinExistence type="predicted"/>
<dbReference type="Proteomes" id="UP000800040">
    <property type="component" value="Unassembled WGS sequence"/>
</dbReference>
<protein>
    <submittedName>
        <fullName evidence="1">Uncharacterized protein</fullName>
    </submittedName>
</protein>
<dbReference type="AlphaFoldDB" id="A0A6A5K3B4"/>
<gene>
    <name evidence="1" type="ORF">BDW02DRAFT_206493</name>
</gene>
<accession>A0A6A5K3B4</accession>
<evidence type="ECO:0000313" key="1">
    <source>
        <dbReference type="EMBL" id="KAF1828732.1"/>
    </source>
</evidence>
<name>A0A6A5K3B4_9PLEO</name>
<keyword evidence="2" id="KW-1185">Reference proteome</keyword>
<evidence type="ECO:0000313" key="2">
    <source>
        <dbReference type="Proteomes" id="UP000800040"/>
    </source>
</evidence>
<organism evidence="1 2">
    <name type="scientific">Decorospora gaudefroyi</name>
    <dbReference type="NCBI Taxonomy" id="184978"/>
    <lineage>
        <taxon>Eukaryota</taxon>
        <taxon>Fungi</taxon>
        <taxon>Dikarya</taxon>
        <taxon>Ascomycota</taxon>
        <taxon>Pezizomycotina</taxon>
        <taxon>Dothideomycetes</taxon>
        <taxon>Pleosporomycetidae</taxon>
        <taxon>Pleosporales</taxon>
        <taxon>Pleosporineae</taxon>
        <taxon>Pleosporaceae</taxon>
        <taxon>Decorospora</taxon>
    </lineage>
</organism>
<dbReference type="EMBL" id="ML975502">
    <property type="protein sequence ID" value="KAF1828732.1"/>
    <property type="molecule type" value="Genomic_DNA"/>
</dbReference>
<sequence length="73" mass="8424">MLCFFVPFRISRMACVSAEEWVFTFVRFCSCWMGCSCCCTYRAYLAFLALGLLPNLVISSAVSRTWKECLVRE</sequence>